<evidence type="ECO:0000256" key="1">
    <source>
        <dbReference type="ARBA" id="ARBA00004651"/>
    </source>
</evidence>
<feature type="transmembrane region" description="Helical" evidence="9">
    <location>
        <begin position="227"/>
        <end position="250"/>
    </location>
</feature>
<feature type="transmembrane region" description="Helical" evidence="9">
    <location>
        <begin position="85"/>
        <end position="109"/>
    </location>
</feature>
<keyword evidence="5 8" id="KW-0653">Protein transport</keyword>
<keyword evidence="3" id="KW-1003">Cell membrane</keyword>
<evidence type="ECO:0000313" key="13">
    <source>
        <dbReference type="Proteomes" id="UP001589688"/>
    </source>
</evidence>
<dbReference type="Pfam" id="PF01618">
    <property type="entry name" value="MotA_ExbB"/>
    <property type="match status" value="1"/>
</dbReference>
<dbReference type="PANTHER" id="PTHR30625:SF15">
    <property type="entry name" value="BIOPOLYMER TRANSPORT PROTEIN EXBB"/>
    <property type="match status" value="1"/>
</dbReference>
<evidence type="ECO:0000256" key="3">
    <source>
        <dbReference type="ARBA" id="ARBA00022475"/>
    </source>
</evidence>
<dbReference type="Proteomes" id="UP001589688">
    <property type="component" value="Unassembled WGS sequence"/>
</dbReference>
<feature type="transmembrane region" description="Helical" evidence="9">
    <location>
        <begin position="183"/>
        <end position="207"/>
    </location>
</feature>
<organism evidence="12 13">
    <name type="scientific">Hallella seregens ATCC 51272</name>
    <dbReference type="NCBI Taxonomy" id="1336250"/>
    <lineage>
        <taxon>Bacteria</taxon>
        <taxon>Pseudomonadati</taxon>
        <taxon>Bacteroidota</taxon>
        <taxon>Bacteroidia</taxon>
        <taxon>Bacteroidales</taxon>
        <taxon>Prevotellaceae</taxon>
        <taxon>Hallella</taxon>
    </lineage>
</organism>
<dbReference type="RefSeq" id="WP_027952417.1">
    <property type="nucleotide sequence ID" value="NZ_JADU01000018.1"/>
</dbReference>
<evidence type="ECO:0000256" key="7">
    <source>
        <dbReference type="ARBA" id="ARBA00023136"/>
    </source>
</evidence>
<evidence type="ECO:0000256" key="4">
    <source>
        <dbReference type="ARBA" id="ARBA00022692"/>
    </source>
</evidence>
<dbReference type="InterPro" id="IPR050790">
    <property type="entry name" value="ExbB/TolQ_transport"/>
</dbReference>
<evidence type="ECO:0000256" key="6">
    <source>
        <dbReference type="ARBA" id="ARBA00022989"/>
    </source>
</evidence>
<evidence type="ECO:0000256" key="8">
    <source>
        <dbReference type="RuleBase" id="RU004057"/>
    </source>
</evidence>
<accession>A0ABV5ZGE6</accession>
<dbReference type="InterPro" id="IPR002898">
    <property type="entry name" value="MotA_ExbB_proton_chnl"/>
</dbReference>
<gene>
    <name evidence="12" type="ORF">ACFFK8_00800</name>
</gene>
<feature type="domain" description="MotA/TolQ/ExbB proton channel" evidence="11">
    <location>
        <begin position="142"/>
        <end position="262"/>
    </location>
</feature>
<evidence type="ECO:0000256" key="9">
    <source>
        <dbReference type="SAM" id="Phobius"/>
    </source>
</evidence>
<keyword evidence="2 8" id="KW-0813">Transport</keyword>
<keyword evidence="10" id="KW-0732">Signal</keyword>
<keyword evidence="7 9" id="KW-0472">Membrane</keyword>
<comment type="caution">
    <text evidence="12">The sequence shown here is derived from an EMBL/GenBank/DDBJ whole genome shotgun (WGS) entry which is preliminary data.</text>
</comment>
<feature type="signal peptide" evidence="10">
    <location>
        <begin position="1"/>
        <end position="23"/>
    </location>
</feature>
<evidence type="ECO:0000256" key="2">
    <source>
        <dbReference type="ARBA" id="ARBA00022448"/>
    </source>
</evidence>
<evidence type="ECO:0000313" key="12">
    <source>
        <dbReference type="EMBL" id="MFB9896400.1"/>
    </source>
</evidence>
<evidence type="ECO:0000256" key="5">
    <source>
        <dbReference type="ARBA" id="ARBA00022927"/>
    </source>
</evidence>
<name>A0ABV5ZGE6_9BACT</name>
<evidence type="ECO:0000259" key="11">
    <source>
        <dbReference type="Pfam" id="PF01618"/>
    </source>
</evidence>
<dbReference type="EMBL" id="JBHLZF010000001">
    <property type="protein sequence ID" value="MFB9896400.1"/>
    <property type="molecule type" value="Genomic_DNA"/>
</dbReference>
<protein>
    <submittedName>
        <fullName evidence="12">MotA/TolQ/ExbB proton channel family protein</fullName>
    </submittedName>
</protein>
<feature type="chain" id="PRO_5046476450" evidence="10">
    <location>
        <begin position="24"/>
        <end position="279"/>
    </location>
</feature>
<comment type="subcellular location">
    <subcellularLocation>
        <location evidence="1">Cell membrane</location>
        <topology evidence="1">Multi-pass membrane protein</topology>
    </subcellularLocation>
    <subcellularLocation>
        <location evidence="8">Membrane</location>
        <topology evidence="8">Multi-pass membrane protein</topology>
    </subcellularLocation>
</comment>
<evidence type="ECO:0000256" key="10">
    <source>
        <dbReference type="SAM" id="SignalP"/>
    </source>
</evidence>
<comment type="similarity">
    <text evidence="8">Belongs to the exbB/tolQ family.</text>
</comment>
<sequence length="279" mass="30465">MKHLIQRLTIVFFFFLSFSFVQAQAVSSSQAKPDTAAHAADLDSAAAEQLLDDGMAAADTAVAPVESQGFYKSLKTKFIEGNAGFMSLVALALVLGLAFCIERMIYLSLSEINAKRFMRDLDRHLMEGDVEGAKTQCRETRGPVASICYQGLERIDESIDNVERSVQSYGSVQSANLEKGCSWITLFIAMAPSLGFLGTVIGMVMAFDQIQTAGDISPTIVASGMKVALITTIFGIIVALILQIFYNYILSKIDHLTAQMEESAITLLDSIMKYKLKRA</sequence>
<reference evidence="12 13" key="1">
    <citation type="submission" date="2024-09" db="EMBL/GenBank/DDBJ databases">
        <authorList>
            <person name="Sun Q."/>
            <person name="Mori K."/>
        </authorList>
    </citation>
    <scope>NUCLEOTIDE SEQUENCE [LARGE SCALE GENOMIC DNA]</scope>
    <source>
        <strain evidence="12 13">ATCC 51272</strain>
    </source>
</reference>
<keyword evidence="4 9" id="KW-0812">Transmembrane</keyword>
<keyword evidence="13" id="KW-1185">Reference proteome</keyword>
<proteinExistence type="inferred from homology"/>
<keyword evidence="6 9" id="KW-1133">Transmembrane helix</keyword>
<dbReference type="PANTHER" id="PTHR30625">
    <property type="entry name" value="PROTEIN TOLQ"/>
    <property type="match status" value="1"/>
</dbReference>